<dbReference type="GO" id="GO:0005886">
    <property type="term" value="C:plasma membrane"/>
    <property type="evidence" value="ECO:0007669"/>
    <property type="project" value="TreeGrafter"/>
</dbReference>
<dbReference type="EMBL" id="VSRR010001434">
    <property type="protein sequence ID" value="MPC25223.1"/>
    <property type="molecule type" value="Genomic_DNA"/>
</dbReference>
<proteinExistence type="predicted"/>
<dbReference type="AlphaFoldDB" id="A0A5B7DW37"/>
<dbReference type="PANTHER" id="PTHR11972:SF153">
    <property type="entry name" value="SUPEROXIDE-GENERATING NADPH OXIDASE HEAVY CHAIN SUBUNIT A"/>
    <property type="match status" value="1"/>
</dbReference>
<name>A0A5B7DW37_PORTR</name>
<dbReference type="Gene3D" id="3.40.50.80">
    <property type="entry name" value="Nucleotide-binding domain of ferredoxin-NADP reductase (FNR) module"/>
    <property type="match status" value="1"/>
</dbReference>
<feature type="domain" description="Ferric reductase NAD binding" evidence="2">
    <location>
        <begin position="14"/>
        <end position="119"/>
    </location>
</feature>
<keyword evidence="1" id="KW-0560">Oxidoreductase</keyword>
<keyword evidence="4" id="KW-1185">Reference proteome</keyword>
<dbReference type="InterPro" id="IPR050369">
    <property type="entry name" value="RBOH/FRE"/>
</dbReference>
<organism evidence="3 4">
    <name type="scientific">Portunus trituberculatus</name>
    <name type="common">Swimming crab</name>
    <name type="synonym">Neptunus trituberculatus</name>
    <dbReference type="NCBI Taxonomy" id="210409"/>
    <lineage>
        <taxon>Eukaryota</taxon>
        <taxon>Metazoa</taxon>
        <taxon>Ecdysozoa</taxon>
        <taxon>Arthropoda</taxon>
        <taxon>Crustacea</taxon>
        <taxon>Multicrustacea</taxon>
        <taxon>Malacostraca</taxon>
        <taxon>Eumalacostraca</taxon>
        <taxon>Eucarida</taxon>
        <taxon>Decapoda</taxon>
        <taxon>Pleocyemata</taxon>
        <taxon>Brachyura</taxon>
        <taxon>Eubrachyura</taxon>
        <taxon>Portunoidea</taxon>
        <taxon>Portunidae</taxon>
        <taxon>Portuninae</taxon>
        <taxon>Portunus</taxon>
    </lineage>
</organism>
<evidence type="ECO:0000256" key="1">
    <source>
        <dbReference type="ARBA" id="ARBA00023002"/>
    </source>
</evidence>
<dbReference type="PANTHER" id="PTHR11972">
    <property type="entry name" value="NADPH OXIDASE"/>
    <property type="match status" value="1"/>
</dbReference>
<dbReference type="GO" id="GO:0016491">
    <property type="term" value="F:oxidoreductase activity"/>
    <property type="evidence" value="ECO:0007669"/>
    <property type="project" value="UniProtKB-KW"/>
</dbReference>
<reference evidence="3 4" key="1">
    <citation type="submission" date="2019-05" db="EMBL/GenBank/DDBJ databases">
        <title>Another draft genome of Portunus trituberculatus and its Hox gene families provides insights of decapod evolution.</title>
        <authorList>
            <person name="Jeong J.-H."/>
            <person name="Song I."/>
            <person name="Kim S."/>
            <person name="Choi T."/>
            <person name="Kim D."/>
            <person name="Ryu S."/>
            <person name="Kim W."/>
        </authorList>
    </citation>
    <scope>NUCLEOTIDE SEQUENCE [LARGE SCALE GENOMIC DNA]</scope>
    <source>
        <tissue evidence="3">Muscle</tissue>
    </source>
</reference>
<dbReference type="Pfam" id="PF08030">
    <property type="entry name" value="NAD_binding_6"/>
    <property type="match status" value="1"/>
</dbReference>
<evidence type="ECO:0000313" key="3">
    <source>
        <dbReference type="EMBL" id="MPC25223.1"/>
    </source>
</evidence>
<evidence type="ECO:0000259" key="2">
    <source>
        <dbReference type="Pfam" id="PF08030"/>
    </source>
</evidence>
<dbReference type="Proteomes" id="UP000324222">
    <property type="component" value="Unassembled WGS sequence"/>
</dbReference>
<comment type="caution">
    <text evidence="3">The sequence shown here is derived from an EMBL/GenBank/DDBJ whole genome shotgun (WGS) entry which is preliminary data.</text>
</comment>
<dbReference type="InterPro" id="IPR039261">
    <property type="entry name" value="FNR_nucleotide-bd"/>
</dbReference>
<sequence>MMSGFESKGESIIVDFVWVNRDLGSFEWFLEMLAALEEEQRVVGAAMETFLNLHLYKTGANPLSPSLPLASSIRTGRPDWDKLTPTSLHLPRPQVFSGIRESRVGKVCVFYCGPPSLCTRSCVDYSRDSTRGLLLYPRRPLSLSHGRTAQARSRLRRLAIVPIALSWRPRYLLYLAGTRD</sequence>
<evidence type="ECO:0000313" key="4">
    <source>
        <dbReference type="Proteomes" id="UP000324222"/>
    </source>
</evidence>
<dbReference type="InterPro" id="IPR013121">
    <property type="entry name" value="Fe_red_NAD-bd_6"/>
</dbReference>
<accession>A0A5B7DW37</accession>
<gene>
    <name evidence="3" type="primary">NOX5_1</name>
    <name evidence="3" type="ORF">E2C01_018328</name>
</gene>
<dbReference type="OrthoDB" id="167398at2759"/>
<protein>
    <submittedName>
        <fullName evidence="3">NADPH oxidase 5</fullName>
    </submittedName>
</protein>